<dbReference type="EMBL" id="CP038637">
    <property type="protein sequence ID" value="QBY56003.1"/>
    <property type="molecule type" value="Genomic_DNA"/>
</dbReference>
<dbReference type="AlphaFoldDB" id="A0A4P7LQS4"/>
<accession>A0A4P7LQS4</accession>
<dbReference type="Proteomes" id="UP000295294">
    <property type="component" value="Plasmid unnamed2"/>
</dbReference>
<reference evidence="1 2" key="1">
    <citation type="submission" date="2019-03" db="EMBL/GenBank/DDBJ databases">
        <title>Efficiently degradation of phenoxyalkanoic acid herbicides by Cupriavidus oxalaticus strain X32.</title>
        <authorList>
            <person name="Sheng X."/>
        </authorList>
    </citation>
    <scope>NUCLEOTIDE SEQUENCE [LARGE SCALE GENOMIC DNA]</scope>
    <source>
        <strain evidence="1 2">X32</strain>
        <plasmid evidence="1 2">unnamed2</plasmid>
    </source>
</reference>
<proteinExistence type="predicted"/>
<organism evidence="1 2">
    <name type="scientific">Cupriavidus oxalaticus</name>
    <dbReference type="NCBI Taxonomy" id="96344"/>
    <lineage>
        <taxon>Bacteria</taxon>
        <taxon>Pseudomonadati</taxon>
        <taxon>Pseudomonadota</taxon>
        <taxon>Betaproteobacteria</taxon>
        <taxon>Burkholderiales</taxon>
        <taxon>Burkholderiaceae</taxon>
        <taxon>Cupriavidus</taxon>
    </lineage>
</organism>
<evidence type="ECO:0000313" key="2">
    <source>
        <dbReference type="Proteomes" id="UP000295294"/>
    </source>
</evidence>
<gene>
    <name evidence="1" type="ORF">E0W60_33645</name>
</gene>
<dbReference type="KEGG" id="cox:E0W60_33645"/>
<dbReference type="RefSeq" id="WP_135707174.1">
    <property type="nucleotide sequence ID" value="NZ_CP038637.1"/>
</dbReference>
<name>A0A4P7LQS4_9BURK</name>
<sequence>MRIMLPDPETHDVVEALIALDPQLGPKLSGFVYETHSRAEILRRTDLVHRVTTSTARALLAAKIVMPSGDAKLQAEIEKSLSDARHAPALRDLALSIVKAEADTEDDAFRDKKSIPDAVFNRRLAHIREFLAH</sequence>
<evidence type="ECO:0000313" key="1">
    <source>
        <dbReference type="EMBL" id="QBY56003.1"/>
    </source>
</evidence>
<protein>
    <submittedName>
        <fullName evidence="1">Uncharacterized protein</fullName>
    </submittedName>
</protein>
<geneLocation type="plasmid" evidence="1">
    <name>unnamed2</name>
</geneLocation>
<dbReference type="OrthoDB" id="9869990at2"/>
<keyword evidence="1" id="KW-0614">Plasmid</keyword>